<dbReference type="AlphaFoldDB" id="A0A9D3ZSJ4"/>
<evidence type="ECO:0000313" key="1">
    <source>
        <dbReference type="EMBL" id="KAH1063577.1"/>
    </source>
</evidence>
<comment type="caution">
    <text evidence="1">The sequence shown here is derived from an EMBL/GenBank/DDBJ whole genome shotgun (WGS) entry which is preliminary data.</text>
</comment>
<protein>
    <submittedName>
        <fullName evidence="1">Uncharacterized protein</fullName>
    </submittedName>
</protein>
<dbReference type="OrthoDB" id="990301at2759"/>
<accession>A0A9D3ZSJ4</accession>
<keyword evidence="2" id="KW-1185">Reference proteome</keyword>
<sequence>MGCGFCDAAASNSVGTLIVDCMVKPVGRQLDYVWRFHDNVEKLREKKPELEYARDRLQRKIEDAEG</sequence>
<dbReference type="Proteomes" id="UP000828251">
    <property type="component" value="Unassembled WGS sequence"/>
</dbReference>
<dbReference type="EMBL" id="JAIQCV010000009">
    <property type="protein sequence ID" value="KAH1063577.1"/>
    <property type="molecule type" value="Genomic_DNA"/>
</dbReference>
<reference evidence="1 2" key="1">
    <citation type="journal article" date="2021" name="Plant Biotechnol. J.">
        <title>Multi-omics assisted identification of the key and species-specific regulatory components of drought-tolerant mechanisms in Gossypium stocksii.</title>
        <authorList>
            <person name="Yu D."/>
            <person name="Ke L."/>
            <person name="Zhang D."/>
            <person name="Wu Y."/>
            <person name="Sun Y."/>
            <person name="Mei J."/>
            <person name="Sun J."/>
            <person name="Sun Y."/>
        </authorList>
    </citation>
    <scope>NUCLEOTIDE SEQUENCE [LARGE SCALE GENOMIC DNA]</scope>
    <source>
        <strain evidence="2">cv. E1</strain>
        <tissue evidence="1">Leaf</tissue>
    </source>
</reference>
<gene>
    <name evidence="1" type="ORF">J1N35_028564</name>
</gene>
<evidence type="ECO:0000313" key="2">
    <source>
        <dbReference type="Proteomes" id="UP000828251"/>
    </source>
</evidence>
<name>A0A9D3ZSJ4_9ROSI</name>
<organism evidence="1 2">
    <name type="scientific">Gossypium stocksii</name>
    <dbReference type="NCBI Taxonomy" id="47602"/>
    <lineage>
        <taxon>Eukaryota</taxon>
        <taxon>Viridiplantae</taxon>
        <taxon>Streptophyta</taxon>
        <taxon>Embryophyta</taxon>
        <taxon>Tracheophyta</taxon>
        <taxon>Spermatophyta</taxon>
        <taxon>Magnoliopsida</taxon>
        <taxon>eudicotyledons</taxon>
        <taxon>Gunneridae</taxon>
        <taxon>Pentapetalae</taxon>
        <taxon>rosids</taxon>
        <taxon>malvids</taxon>
        <taxon>Malvales</taxon>
        <taxon>Malvaceae</taxon>
        <taxon>Malvoideae</taxon>
        <taxon>Gossypium</taxon>
    </lineage>
</organism>
<proteinExistence type="predicted"/>